<dbReference type="Proteomes" id="UP000235145">
    <property type="component" value="Unassembled WGS sequence"/>
</dbReference>
<organism evidence="3 4">
    <name type="scientific">Lactuca sativa</name>
    <name type="common">Garden lettuce</name>
    <dbReference type="NCBI Taxonomy" id="4236"/>
    <lineage>
        <taxon>Eukaryota</taxon>
        <taxon>Viridiplantae</taxon>
        <taxon>Streptophyta</taxon>
        <taxon>Embryophyta</taxon>
        <taxon>Tracheophyta</taxon>
        <taxon>Spermatophyta</taxon>
        <taxon>Magnoliopsida</taxon>
        <taxon>eudicotyledons</taxon>
        <taxon>Gunneridae</taxon>
        <taxon>Pentapetalae</taxon>
        <taxon>asterids</taxon>
        <taxon>campanulids</taxon>
        <taxon>Asterales</taxon>
        <taxon>Asteraceae</taxon>
        <taxon>Cichorioideae</taxon>
        <taxon>Cichorieae</taxon>
        <taxon>Lactucinae</taxon>
        <taxon>Lactuca</taxon>
    </lineage>
</organism>
<proteinExistence type="inferred from homology"/>
<evidence type="ECO:0000313" key="4">
    <source>
        <dbReference type="Proteomes" id="UP000235145"/>
    </source>
</evidence>
<feature type="region of interest" description="Disordered" evidence="2">
    <location>
        <begin position="1"/>
        <end position="58"/>
    </location>
</feature>
<sequence>MHSVKEKVSNAASAAKAHVESYKANMEEKVSESCAERATARTQEEKEIAHQRRKAKEAEAKMNLHVEKAEHTAEKLHGKHHVLGHDTVAGVYGGHYQAPVGTVGQTTATGVVPGAVQHHHQHPLGAVDPVTGTTAPTYPLGGHLHGHNKHM</sequence>
<feature type="region of interest" description="Disordered" evidence="2">
    <location>
        <begin position="132"/>
        <end position="151"/>
    </location>
</feature>
<dbReference type="Pfam" id="PF03760">
    <property type="entry name" value="LEA_1"/>
    <property type="match status" value="1"/>
</dbReference>
<keyword evidence="4" id="KW-1185">Reference proteome</keyword>
<dbReference type="InterPro" id="IPR005513">
    <property type="entry name" value="LEA_1"/>
</dbReference>
<dbReference type="AlphaFoldDB" id="A0A9R1X802"/>
<feature type="compositionally biased region" description="Basic and acidic residues" evidence="2">
    <location>
        <begin position="17"/>
        <end position="58"/>
    </location>
</feature>
<comment type="caution">
    <text evidence="3">The sequence shown here is derived from an EMBL/GenBank/DDBJ whole genome shotgun (WGS) entry which is preliminary data.</text>
</comment>
<dbReference type="GO" id="GO:0009793">
    <property type="term" value="P:embryo development ending in seed dormancy"/>
    <property type="evidence" value="ECO:0007669"/>
    <property type="project" value="InterPro"/>
</dbReference>
<evidence type="ECO:0000256" key="2">
    <source>
        <dbReference type="SAM" id="MobiDB-lite"/>
    </source>
</evidence>
<comment type="similarity">
    <text evidence="1">Belongs to the LEA type 1 family.</text>
</comment>
<protein>
    <submittedName>
        <fullName evidence="3">Uncharacterized protein</fullName>
    </submittedName>
</protein>
<dbReference type="PANTHER" id="PTHR33493">
    <property type="entry name" value="LATE EMBRYOGENESIS ABUNDANT PROTEIN 6-RELATED"/>
    <property type="match status" value="1"/>
</dbReference>
<evidence type="ECO:0000313" key="3">
    <source>
        <dbReference type="EMBL" id="KAJ0200944.1"/>
    </source>
</evidence>
<dbReference type="EMBL" id="NBSK02000006">
    <property type="protein sequence ID" value="KAJ0200944.1"/>
    <property type="molecule type" value="Genomic_DNA"/>
</dbReference>
<reference evidence="3 4" key="1">
    <citation type="journal article" date="2017" name="Nat. Commun.">
        <title>Genome assembly with in vitro proximity ligation data and whole-genome triplication in lettuce.</title>
        <authorList>
            <person name="Reyes-Chin-Wo S."/>
            <person name="Wang Z."/>
            <person name="Yang X."/>
            <person name="Kozik A."/>
            <person name="Arikit S."/>
            <person name="Song C."/>
            <person name="Xia L."/>
            <person name="Froenicke L."/>
            <person name="Lavelle D.O."/>
            <person name="Truco M.J."/>
            <person name="Xia R."/>
            <person name="Zhu S."/>
            <person name="Xu C."/>
            <person name="Xu H."/>
            <person name="Xu X."/>
            <person name="Cox K."/>
            <person name="Korf I."/>
            <person name="Meyers B.C."/>
            <person name="Michelmore R.W."/>
        </authorList>
    </citation>
    <scope>NUCLEOTIDE SEQUENCE [LARGE SCALE GENOMIC DNA]</scope>
    <source>
        <strain evidence="4">cv. Salinas</strain>
        <tissue evidence="3">Seedlings</tissue>
    </source>
</reference>
<name>A0A9R1X802_LACSA</name>
<dbReference type="PANTHER" id="PTHR33493:SF6">
    <property type="entry name" value="LATE EMBRYOGENESIS ABUNDANT PROTEIN 6"/>
    <property type="match status" value="1"/>
</dbReference>
<accession>A0A9R1X802</accession>
<evidence type="ECO:0000256" key="1">
    <source>
        <dbReference type="ARBA" id="ARBA00010975"/>
    </source>
</evidence>
<gene>
    <name evidence="3" type="ORF">LSAT_V11C600328350</name>
</gene>